<feature type="compositionally biased region" description="Low complexity" evidence="1">
    <location>
        <begin position="24"/>
        <end position="37"/>
    </location>
</feature>
<dbReference type="Proteomes" id="UP000199012">
    <property type="component" value="Unassembled WGS sequence"/>
</dbReference>
<dbReference type="EMBL" id="FOKA01000001">
    <property type="protein sequence ID" value="SFA77368.1"/>
    <property type="molecule type" value="Genomic_DNA"/>
</dbReference>
<dbReference type="STRING" id="988821.SAMN05421867_101480"/>
<protein>
    <submittedName>
        <fullName evidence="2">Uncharacterized protein</fullName>
    </submittedName>
</protein>
<evidence type="ECO:0000313" key="3">
    <source>
        <dbReference type="Proteomes" id="UP000199012"/>
    </source>
</evidence>
<evidence type="ECO:0000256" key="1">
    <source>
        <dbReference type="SAM" id="MobiDB-lite"/>
    </source>
</evidence>
<feature type="compositionally biased region" description="Acidic residues" evidence="1">
    <location>
        <begin position="48"/>
        <end position="60"/>
    </location>
</feature>
<gene>
    <name evidence="2" type="ORF">SAMN05421867_101480</name>
</gene>
<name>A0A1I0VMB2_9CELL</name>
<dbReference type="OrthoDB" id="5144343at2"/>
<accession>A0A1I0VMB2</accession>
<dbReference type="RefSeq" id="WP_090030303.1">
    <property type="nucleotide sequence ID" value="NZ_BONM01000003.1"/>
</dbReference>
<proteinExistence type="predicted"/>
<sequence>MSAPGTAPDEGRPDEDRPDDDVLAALEAQFAADAGSPDDGHASGDADAPGDDDAPADEEPLTLASAQPRPTRALVLTQVAAAAPLAAACALAQVDADVVPTPEGALAVLRDPTAGGAGAAAISQLLRTAPVVLFERRASQISAQQWVGGAVQKDVEEPGLLLAYAPSQLEDLLVAEADVSGFDGVVSSVGMSRFKAMAVLARAGRRRPRG</sequence>
<evidence type="ECO:0000313" key="2">
    <source>
        <dbReference type="EMBL" id="SFA77368.1"/>
    </source>
</evidence>
<reference evidence="2 3" key="1">
    <citation type="submission" date="2016-10" db="EMBL/GenBank/DDBJ databases">
        <authorList>
            <person name="de Groot N.N."/>
        </authorList>
    </citation>
    <scope>NUCLEOTIDE SEQUENCE [LARGE SCALE GENOMIC DNA]</scope>
    <source>
        <strain evidence="2 3">CGMCC 4.6945</strain>
    </source>
</reference>
<organism evidence="2 3">
    <name type="scientific">Cellulomonas marina</name>
    <dbReference type="NCBI Taxonomy" id="988821"/>
    <lineage>
        <taxon>Bacteria</taxon>
        <taxon>Bacillati</taxon>
        <taxon>Actinomycetota</taxon>
        <taxon>Actinomycetes</taxon>
        <taxon>Micrococcales</taxon>
        <taxon>Cellulomonadaceae</taxon>
        <taxon>Cellulomonas</taxon>
    </lineage>
</organism>
<dbReference type="AlphaFoldDB" id="A0A1I0VMB2"/>
<feature type="region of interest" description="Disordered" evidence="1">
    <location>
        <begin position="1"/>
        <end position="68"/>
    </location>
</feature>
<keyword evidence="3" id="KW-1185">Reference proteome</keyword>